<reference evidence="8 9" key="1">
    <citation type="submission" date="2020-08" db="EMBL/GenBank/DDBJ databases">
        <title>Genomic Encyclopedia of Type Strains, Phase IV (KMG-IV): sequencing the most valuable type-strain genomes for metagenomic binning, comparative biology and taxonomic classification.</title>
        <authorList>
            <person name="Goeker M."/>
        </authorList>
    </citation>
    <scope>NUCLEOTIDE SEQUENCE [LARGE SCALE GENOMIC DNA]</scope>
    <source>
        <strain evidence="8 9">DSM 17328</strain>
    </source>
</reference>
<protein>
    <submittedName>
        <fullName evidence="8">RNA polymerase sigma-70 factor (ECF subfamily)</fullName>
    </submittedName>
</protein>
<feature type="domain" description="RNA polymerase sigma factor 70 region 4 type 2" evidence="7">
    <location>
        <begin position="145"/>
        <end position="183"/>
    </location>
</feature>
<dbReference type="PANTHER" id="PTHR43133:SF63">
    <property type="entry name" value="RNA POLYMERASE SIGMA FACTOR FECI-RELATED"/>
    <property type="match status" value="1"/>
</dbReference>
<evidence type="ECO:0000256" key="4">
    <source>
        <dbReference type="ARBA" id="ARBA00023163"/>
    </source>
</evidence>
<dbReference type="GO" id="GO:0016987">
    <property type="term" value="F:sigma factor activity"/>
    <property type="evidence" value="ECO:0007669"/>
    <property type="project" value="UniProtKB-KW"/>
</dbReference>
<dbReference type="InterPro" id="IPR013249">
    <property type="entry name" value="RNA_pol_sigma70_r4_t2"/>
</dbReference>
<evidence type="ECO:0000313" key="8">
    <source>
        <dbReference type="EMBL" id="MBB4632947.1"/>
    </source>
</evidence>
<evidence type="ECO:0000256" key="5">
    <source>
        <dbReference type="SAM" id="MobiDB-lite"/>
    </source>
</evidence>
<dbReference type="Pfam" id="PF08281">
    <property type="entry name" value="Sigma70_r4_2"/>
    <property type="match status" value="1"/>
</dbReference>
<accession>A0A7W7F7T3</accession>
<dbReference type="SUPFAM" id="SSF88659">
    <property type="entry name" value="Sigma3 and sigma4 domains of RNA polymerase sigma factors"/>
    <property type="match status" value="1"/>
</dbReference>
<dbReference type="EMBL" id="JACHNZ010000030">
    <property type="protein sequence ID" value="MBB4632947.1"/>
    <property type="molecule type" value="Genomic_DNA"/>
</dbReference>
<evidence type="ECO:0000256" key="2">
    <source>
        <dbReference type="ARBA" id="ARBA00023015"/>
    </source>
</evidence>
<proteinExistence type="inferred from homology"/>
<gene>
    <name evidence="8" type="ORF">GGQ98_002575</name>
</gene>
<dbReference type="Gene3D" id="1.10.10.10">
    <property type="entry name" value="Winged helix-like DNA-binding domain superfamily/Winged helix DNA-binding domain"/>
    <property type="match status" value="1"/>
</dbReference>
<dbReference type="InterPro" id="IPR013324">
    <property type="entry name" value="RNA_pol_sigma_r3/r4-like"/>
</dbReference>
<dbReference type="Pfam" id="PF04542">
    <property type="entry name" value="Sigma70_r2"/>
    <property type="match status" value="1"/>
</dbReference>
<comment type="caution">
    <text evidence="8">The sequence shown here is derived from an EMBL/GenBank/DDBJ whole genome shotgun (WGS) entry which is preliminary data.</text>
</comment>
<dbReference type="Gene3D" id="1.10.1740.10">
    <property type="match status" value="1"/>
</dbReference>
<evidence type="ECO:0000259" key="7">
    <source>
        <dbReference type="Pfam" id="PF08281"/>
    </source>
</evidence>
<dbReference type="GO" id="GO:0006352">
    <property type="term" value="P:DNA-templated transcription initiation"/>
    <property type="evidence" value="ECO:0007669"/>
    <property type="project" value="InterPro"/>
</dbReference>
<evidence type="ECO:0000259" key="6">
    <source>
        <dbReference type="Pfam" id="PF04542"/>
    </source>
</evidence>
<dbReference type="Proteomes" id="UP000566324">
    <property type="component" value="Unassembled WGS sequence"/>
</dbReference>
<keyword evidence="2" id="KW-0805">Transcription regulation</keyword>
<dbReference type="InterPro" id="IPR014284">
    <property type="entry name" value="RNA_pol_sigma-70_dom"/>
</dbReference>
<evidence type="ECO:0000256" key="1">
    <source>
        <dbReference type="ARBA" id="ARBA00010641"/>
    </source>
</evidence>
<keyword evidence="9" id="KW-1185">Reference proteome</keyword>
<dbReference type="InterPro" id="IPR013325">
    <property type="entry name" value="RNA_pol_sigma_r2"/>
</dbReference>
<dbReference type="SUPFAM" id="SSF88946">
    <property type="entry name" value="Sigma2 domain of RNA polymerase sigma factors"/>
    <property type="match status" value="1"/>
</dbReference>
<dbReference type="PANTHER" id="PTHR43133">
    <property type="entry name" value="RNA POLYMERASE ECF-TYPE SIGMA FACTO"/>
    <property type="match status" value="1"/>
</dbReference>
<dbReference type="InterPro" id="IPR007627">
    <property type="entry name" value="RNA_pol_sigma70_r2"/>
</dbReference>
<dbReference type="AlphaFoldDB" id="A0A7W7F7T3"/>
<dbReference type="RefSeq" id="WP_184070096.1">
    <property type="nucleotide sequence ID" value="NZ_JACHNZ010000030.1"/>
</dbReference>
<feature type="region of interest" description="Disordered" evidence="5">
    <location>
        <begin position="196"/>
        <end position="217"/>
    </location>
</feature>
<dbReference type="InterPro" id="IPR036388">
    <property type="entry name" value="WH-like_DNA-bd_sf"/>
</dbReference>
<name>A0A7W7F7T3_9SPHN</name>
<dbReference type="NCBIfam" id="TIGR02937">
    <property type="entry name" value="sigma70-ECF"/>
    <property type="match status" value="1"/>
</dbReference>
<keyword evidence="3" id="KW-0731">Sigma factor</keyword>
<dbReference type="InterPro" id="IPR039425">
    <property type="entry name" value="RNA_pol_sigma-70-like"/>
</dbReference>
<comment type="similarity">
    <text evidence="1">Belongs to the sigma-70 factor family. ECF subfamily.</text>
</comment>
<sequence length="217" mass="24567">MLQTGLFSARVWHLIRHVTDSAPLRNLWIARHVLPNEPALRRYLARQKLPGGLDAEDVVQEVYGRIVGLESVDHIRDPRAFMVGTARNILLMHYRRSRIVPICSAEDLAVLDFVADDPTPEQSAVDRQQLHLLAMAVARTREPWRSAFLMRVTEELPHGEIARRLGLSENAVQKGLARTLTKLMLFLGRGGNDPVRATKDGEFRKDNDGPERVERGD</sequence>
<organism evidence="8 9">
    <name type="scientific">Sphingosinicella soli</name>
    <dbReference type="NCBI Taxonomy" id="333708"/>
    <lineage>
        <taxon>Bacteria</taxon>
        <taxon>Pseudomonadati</taxon>
        <taxon>Pseudomonadota</taxon>
        <taxon>Alphaproteobacteria</taxon>
        <taxon>Sphingomonadales</taxon>
        <taxon>Sphingosinicellaceae</taxon>
        <taxon>Sphingosinicella</taxon>
    </lineage>
</organism>
<evidence type="ECO:0000256" key="3">
    <source>
        <dbReference type="ARBA" id="ARBA00023082"/>
    </source>
</evidence>
<evidence type="ECO:0000313" key="9">
    <source>
        <dbReference type="Proteomes" id="UP000566324"/>
    </source>
</evidence>
<dbReference type="GO" id="GO:0003677">
    <property type="term" value="F:DNA binding"/>
    <property type="evidence" value="ECO:0007669"/>
    <property type="project" value="InterPro"/>
</dbReference>
<keyword evidence="4" id="KW-0804">Transcription</keyword>
<feature type="domain" description="RNA polymerase sigma-70 region 2" evidence="6">
    <location>
        <begin position="37"/>
        <end position="98"/>
    </location>
</feature>